<evidence type="ECO:0000313" key="1">
    <source>
        <dbReference type="Proteomes" id="UP000095281"/>
    </source>
</evidence>
<name>A0A1I8BBD3_MELHA</name>
<dbReference type="WBParaSite" id="MhA1_Contig1891.frz3.gene8">
    <property type="protein sequence ID" value="MhA1_Contig1891.frz3.gene8"/>
    <property type="gene ID" value="MhA1_Contig1891.frz3.gene8"/>
</dbReference>
<protein>
    <submittedName>
        <fullName evidence="2">Uncharacterized protein</fullName>
    </submittedName>
</protein>
<keyword evidence="1" id="KW-1185">Reference proteome</keyword>
<sequence>MYLYNLLFYFLILFLTILSCYTNKLILKDVECVADYLLLSQNVQTELIAEEIRGEWKIQRGISKELLGDMKINRGEMIKHMKEVFTNLCFSKLHKQQSGEFFVKDIKTTIFQDHLILSKSFQEKLSKQHECLIHLLYKKFGSKFVKKIVLPSHIKNGKVVILNHYKKLLNDNEYYTFNLKWNLDNYKKGTLEFGEVKKCNNHLVTQEL</sequence>
<organism evidence="1 2">
    <name type="scientific">Meloidogyne hapla</name>
    <name type="common">Root-knot nematode worm</name>
    <dbReference type="NCBI Taxonomy" id="6305"/>
    <lineage>
        <taxon>Eukaryota</taxon>
        <taxon>Metazoa</taxon>
        <taxon>Ecdysozoa</taxon>
        <taxon>Nematoda</taxon>
        <taxon>Chromadorea</taxon>
        <taxon>Rhabditida</taxon>
        <taxon>Tylenchina</taxon>
        <taxon>Tylenchomorpha</taxon>
        <taxon>Tylenchoidea</taxon>
        <taxon>Meloidogynidae</taxon>
        <taxon>Meloidogyninae</taxon>
        <taxon>Meloidogyne</taxon>
    </lineage>
</organism>
<accession>A0A1I8BBD3</accession>
<evidence type="ECO:0000313" key="2">
    <source>
        <dbReference type="WBParaSite" id="MhA1_Contig1891.frz3.gene8"/>
    </source>
</evidence>
<proteinExistence type="predicted"/>
<dbReference type="AlphaFoldDB" id="A0A1I8BBD3"/>
<reference evidence="2" key="1">
    <citation type="submission" date="2016-11" db="UniProtKB">
        <authorList>
            <consortium name="WormBaseParasite"/>
        </authorList>
    </citation>
    <scope>IDENTIFICATION</scope>
</reference>
<dbReference type="Proteomes" id="UP000095281">
    <property type="component" value="Unplaced"/>
</dbReference>